<organism evidence="1">
    <name type="scientific">Spongospora subterranea</name>
    <dbReference type="NCBI Taxonomy" id="70186"/>
    <lineage>
        <taxon>Eukaryota</taxon>
        <taxon>Sar</taxon>
        <taxon>Rhizaria</taxon>
        <taxon>Endomyxa</taxon>
        <taxon>Phytomyxea</taxon>
        <taxon>Plasmodiophorida</taxon>
        <taxon>Plasmodiophoridae</taxon>
        <taxon>Spongospora</taxon>
    </lineage>
</organism>
<proteinExistence type="predicted"/>
<name>A0A0H5R7R9_9EUKA</name>
<accession>A0A0H5R7R9</accession>
<reference evidence="1" key="1">
    <citation type="submission" date="2015-04" db="EMBL/GenBank/DDBJ databases">
        <title>The genome sequence of the plant pathogenic Rhizarian Plasmodiophora brassicae reveals insights in its biotrophic life cycle and the origin of chitin synthesis.</title>
        <authorList>
            <person name="Schwelm A."/>
            <person name="Fogelqvist J."/>
            <person name="Knaust A."/>
            <person name="Julke S."/>
            <person name="Lilja T."/>
            <person name="Dhandapani V."/>
            <person name="Bonilla-Rosso G."/>
            <person name="Karlsson M."/>
            <person name="Shevchenko A."/>
            <person name="Choi S.R."/>
            <person name="Kim H.G."/>
            <person name="Park J.Y."/>
            <person name="Lim Y.P."/>
            <person name="Ludwig-Muller J."/>
            <person name="Dixelius C."/>
        </authorList>
    </citation>
    <scope>NUCLEOTIDE SEQUENCE</scope>
    <source>
        <tissue evidence="1">Potato root galls</tissue>
    </source>
</reference>
<dbReference type="AlphaFoldDB" id="A0A0H5R7R9"/>
<feature type="non-terminal residue" evidence="1">
    <location>
        <position position="1"/>
    </location>
</feature>
<sequence length="118" mass="14282">KWRTQMRQQRRASLVQDCVVQRFEFERRWAEMCGKEPEAREIVKAMDEMAAKVNRRHSIQMAELLERWRPNQLEAMSFENERMMWRIASDLDREKSATVRDFNDTKKGMDSLQKIMLT</sequence>
<feature type="non-terminal residue" evidence="1">
    <location>
        <position position="118"/>
    </location>
</feature>
<dbReference type="EMBL" id="HACM01003872">
    <property type="protein sequence ID" value="CRZ04314.1"/>
    <property type="molecule type" value="Transcribed_RNA"/>
</dbReference>
<evidence type="ECO:0000313" key="1">
    <source>
        <dbReference type="EMBL" id="CRZ04314.1"/>
    </source>
</evidence>
<protein>
    <submittedName>
        <fullName evidence="1">Uncharacterized protein</fullName>
    </submittedName>
</protein>